<evidence type="ECO:0000313" key="2">
    <source>
        <dbReference type="EnsemblPlants" id="AET5Gv21057800.2"/>
    </source>
</evidence>
<evidence type="ECO:0000256" key="1">
    <source>
        <dbReference type="SAM" id="MobiDB-lite"/>
    </source>
</evidence>
<dbReference type="Proteomes" id="UP000015105">
    <property type="component" value="Chromosome 5D"/>
</dbReference>
<reference evidence="3" key="2">
    <citation type="journal article" date="2017" name="Nat. Plants">
        <title>The Aegilops tauschii genome reveals multiple impacts of transposons.</title>
        <authorList>
            <person name="Zhao G."/>
            <person name="Zou C."/>
            <person name="Li K."/>
            <person name="Wang K."/>
            <person name="Li T."/>
            <person name="Gao L."/>
            <person name="Zhang X."/>
            <person name="Wang H."/>
            <person name="Yang Z."/>
            <person name="Liu X."/>
            <person name="Jiang W."/>
            <person name="Mao L."/>
            <person name="Kong X."/>
            <person name="Jiao Y."/>
            <person name="Jia J."/>
        </authorList>
    </citation>
    <scope>NUCLEOTIDE SEQUENCE [LARGE SCALE GENOMIC DNA]</scope>
    <source>
        <strain evidence="3">cv. AL8/78</strain>
    </source>
</reference>
<dbReference type="AlphaFoldDB" id="A0A453M624"/>
<reference evidence="2" key="4">
    <citation type="submission" date="2019-03" db="UniProtKB">
        <authorList>
            <consortium name="EnsemblPlants"/>
        </authorList>
    </citation>
    <scope>IDENTIFICATION</scope>
</reference>
<reference evidence="2" key="3">
    <citation type="journal article" date="2017" name="Nature">
        <title>Genome sequence of the progenitor of the wheat D genome Aegilops tauschii.</title>
        <authorList>
            <person name="Luo M.C."/>
            <person name="Gu Y.Q."/>
            <person name="Puiu D."/>
            <person name="Wang H."/>
            <person name="Twardziok S.O."/>
            <person name="Deal K.R."/>
            <person name="Huo N."/>
            <person name="Zhu T."/>
            <person name="Wang L."/>
            <person name="Wang Y."/>
            <person name="McGuire P.E."/>
            <person name="Liu S."/>
            <person name="Long H."/>
            <person name="Ramasamy R.K."/>
            <person name="Rodriguez J.C."/>
            <person name="Van S.L."/>
            <person name="Yuan L."/>
            <person name="Wang Z."/>
            <person name="Xia Z."/>
            <person name="Xiao L."/>
            <person name="Anderson O.D."/>
            <person name="Ouyang S."/>
            <person name="Liang Y."/>
            <person name="Zimin A.V."/>
            <person name="Pertea G."/>
            <person name="Qi P."/>
            <person name="Bennetzen J.L."/>
            <person name="Dai X."/>
            <person name="Dawson M.W."/>
            <person name="Muller H.G."/>
            <person name="Kugler K."/>
            <person name="Rivarola-Duarte L."/>
            <person name="Spannagl M."/>
            <person name="Mayer K.F.X."/>
            <person name="Lu F.H."/>
            <person name="Bevan M.W."/>
            <person name="Leroy P."/>
            <person name="Li P."/>
            <person name="You F.M."/>
            <person name="Sun Q."/>
            <person name="Liu Z."/>
            <person name="Lyons E."/>
            <person name="Wicker T."/>
            <person name="Salzberg S.L."/>
            <person name="Devos K.M."/>
            <person name="Dvorak J."/>
        </authorList>
    </citation>
    <scope>NUCLEOTIDE SEQUENCE [LARGE SCALE GENOMIC DNA]</scope>
    <source>
        <strain evidence="2">cv. AL8/78</strain>
    </source>
</reference>
<reference evidence="3" key="1">
    <citation type="journal article" date="2014" name="Science">
        <title>Ancient hybridizations among the ancestral genomes of bread wheat.</title>
        <authorList>
            <consortium name="International Wheat Genome Sequencing Consortium,"/>
            <person name="Marcussen T."/>
            <person name="Sandve S.R."/>
            <person name="Heier L."/>
            <person name="Spannagl M."/>
            <person name="Pfeifer M."/>
            <person name="Jakobsen K.S."/>
            <person name="Wulff B.B."/>
            <person name="Steuernagel B."/>
            <person name="Mayer K.F."/>
            <person name="Olsen O.A."/>
        </authorList>
    </citation>
    <scope>NUCLEOTIDE SEQUENCE [LARGE SCALE GENOMIC DNA]</scope>
    <source>
        <strain evidence="3">cv. AL8/78</strain>
    </source>
</reference>
<evidence type="ECO:0000313" key="3">
    <source>
        <dbReference type="Proteomes" id="UP000015105"/>
    </source>
</evidence>
<reference evidence="2" key="5">
    <citation type="journal article" date="2021" name="G3 (Bethesda)">
        <title>Aegilops tauschii genome assembly Aet v5.0 features greater sequence contiguity and improved annotation.</title>
        <authorList>
            <person name="Wang L."/>
            <person name="Zhu T."/>
            <person name="Rodriguez J.C."/>
            <person name="Deal K.R."/>
            <person name="Dubcovsky J."/>
            <person name="McGuire P.E."/>
            <person name="Lux T."/>
            <person name="Spannagl M."/>
            <person name="Mayer K.F.X."/>
            <person name="Baldrich P."/>
            <person name="Meyers B.C."/>
            <person name="Huo N."/>
            <person name="Gu Y.Q."/>
            <person name="Zhou H."/>
            <person name="Devos K.M."/>
            <person name="Bennetzen J.L."/>
            <person name="Unver T."/>
            <person name="Budak H."/>
            <person name="Gulick P.J."/>
            <person name="Galiba G."/>
            <person name="Kalapos B."/>
            <person name="Nelson D.R."/>
            <person name="Li P."/>
            <person name="You F.M."/>
            <person name="Luo M.C."/>
            <person name="Dvorak J."/>
        </authorList>
    </citation>
    <scope>NUCLEOTIDE SEQUENCE [LARGE SCALE GENOMIC DNA]</scope>
    <source>
        <strain evidence="2">cv. AL8/78</strain>
    </source>
</reference>
<dbReference type="EnsemblPlants" id="AET5Gv21057800.2">
    <property type="protein sequence ID" value="AET5Gv21057800.2"/>
    <property type="gene ID" value="AET5Gv21057800"/>
</dbReference>
<dbReference type="Gramene" id="AET5Gv21057800.2">
    <property type="protein sequence ID" value="AET5Gv21057800.2"/>
    <property type="gene ID" value="AET5Gv21057800"/>
</dbReference>
<accession>A0A453M624</accession>
<feature type="region of interest" description="Disordered" evidence="1">
    <location>
        <begin position="1"/>
        <end position="23"/>
    </location>
</feature>
<keyword evidence="3" id="KW-1185">Reference proteome</keyword>
<sequence length="61" mass="7233">MFRGPANTGRCRRQERERAPAAPYRSYPRGCWPVRFGCCLLDTKNPAHLRNICLMWPFLFF</sequence>
<name>A0A453M624_AEGTS</name>
<protein>
    <submittedName>
        <fullName evidence="2">Uncharacterized protein</fullName>
    </submittedName>
</protein>
<proteinExistence type="predicted"/>
<organism evidence="2 3">
    <name type="scientific">Aegilops tauschii subsp. strangulata</name>
    <name type="common">Goatgrass</name>
    <dbReference type="NCBI Taxonomy" id="200361"/>
    <lineage>
        <taxon>Eukaryota</taxon>
        <taxon>Viridiplantae</taxon>
        <taxon>Streptophyta</taxon>
        <taxon>Embryophyta</taxon>
        <taxon>Tracheophyta</taxon>
        <taxon>Spermatophyta</taxon>
        <taxon>Magnoliopsida</taxon>
        <taxon>Liliopsida</taxon>
        <taxon>Poales</taxon>
        <taxon>Poaceae</taxon>
        <taxon>BOP clade</taxon>
        <taxon>Pooideae</taxon>
        <taxon>Triticodae</taxon>
        <taxon>Triticeae</taxon>
        <taxon>Triticinae</taxon>
        <taxon>Aegilops</taxon>
    </lineage>
</organism>